<dbReference type="Proteomes" id="UP000611554">
    <property type="component" value="Unassembled WGS sequence"/>
</dbReference>
<dbReference type="InterPro" id="IPR032710">
    <property type="entry name" value="NTF2-like_dom_sf"/>
</dbReference>
<name>A0ABQ2QXU3_9ACTN</name>
<organism evidence="1 2">
    <name type="scientific">Streptosporangium pseudovulgare</name>
    <dbReference type="NCBI Taxonomy" id="35765"/>
    <lineage>
        <taxon>Bacteria</taxon>
        <taxon>Bacillati</taxon>
        <taxon>Actinomycetota</taxon>
        <taxon>Actinomycetes</taxon>
        <taxon>Streptosporangiales</taxon>
        <taxon>Streptosporangiaceae</taxon>
        <taxon>Streptosporangium</taxon>
    </lineage>
</organism>
<dbReference type="EMBL" id="BMQJ01000008">
    <property type="protein sequence ID" value="GGQ03377.1"/>
    <property type="molecule type" value="Genomic_DNA"/>
</dbReference>
<evidence type="ECO:0000313" key="2">
    <source>
        <dbReference type="Proteomes" id="UP000611554"/>
    </source>
</evidence>
<sequence>MNDRAHSLHAEAVDDFITEVVQSHRAGPCRMVRTSGVDAPDEWARYAWRYESATGEELLSGVDTVRLTPSGKIDAIVVFAGPLV</sequence>
<dbReference type="SUPFAM" id="SSF54427">
    <property type="entry name" value="NTF2-like"/>
    <property type="match status" value="1"/>
</dbReference>
<evidence type="ECO:0008006" key="3">
    <source>
        <dbReference type="Google" id="ProtNLM"/>
    </source>
</evidence>
<dbReference type="RefSeq" id="WP_189247713.1">
    <property type="nucleotide sequence ID" value="NZ_BMQJ01000008.1"/>
</dbReference>
<comment type="caution">
    <text evidence="1">The sequence shown here is derived from an EMBL/GenBank/DDBJ whole genome shotgun (WGS) entry which is preliminary data.</text>
</comment>
<gene>
    <name evidence="1" type="ORF">GCM10010140_37120</name>
</gene>
<reference evidence="2" key="1">
    <citation type="journal article" date="2019" name="Int. J. Syst. Evol. Microbiol.">
        <title>The Global Catalogue of Microorganisms (GCM) 10K type strain sequencing project: providing services to taxonomists for standard genome sequencing and annotation.</title>
        <authorList>
            <consortium name="The Broad Institute Genomics Platform"/>
            <consortium name="The Broad Institute Genome Sequencing Center for Infectious Disease"/>
            <person name="Wu L."/>
            <person name="Ma J."/>
        </authorList>
    </citation>
    <scope>NUCLEOTIDE SEQUENCE [LARGE SCALE GENOMIC DNA]</scope>
    <source>
        <strain evidence="2">JCM 3115</strain>
    </source>
</reference>
<evidence type="ECO:0000313" key="1">
    <source>
        <dbReference type="EMBL" id="GGQ03377.1"/>
    </source>
</evidence>
<accession>A0ABQ2QXU3</accession>
<dbReference type="Gene3D" id="3.10.450.50">
    <property type="match status" value="1"/>
</dbReference>
<protein>
    <recommendedName>
        <fullName evidence="3">Nuclear transport factor 2 family protein</fullName>
    </recommendedName>
</protein>
<proteinExistence type="predicted"/>
<keyword evidence="2" id="KW-1185">Reference proteome</keyword>